<gene>
    <name evidence="3" type="ORF">G6L72_02140</name>
    <name evidence="4" type="ORF">G6M88_09960</name>
</gene>
<feature type="compositionally biased region" description="Polar residues" evidence="1">
    <location>
        <begin position="466"/>
        <end position="478"/>
    </location>
</feature>
<evidence type="ECO:0000256" key="1">
    <source>
        <dbReference type="SAM" id="MobiDB-lite"/>
    </source>
</evidence>
<feature type="compositionally biased region" description="Polar residues" evidence="1">
    <location>
        <begin position="447"/>
        <end position="457"/>
    </location>
</feature>
<feature type="region of interest" description="Disordered" evidence="1">
    <location>
        <begin position="413"/>
        <end position="488"/>
    </location>
</feature>
<keyword evidence="4" id="KW-0966">Cell projection</keyword>
<evidence type="ECO:0000313" key="6">
    <source>
        <dbReference type="Proteomes" id="UP000822331"/>
    </source>
</evidence>
<organism evidence="4 5">
    <name type="scientific">Agrobacterium rubi</name>
    <dbReference type="NCBI Taxonomy" id="28099"/>
    <lineage>
        <taxon>Bacteria</taxon>
        <taxon>Pseudomonadati</taxon>
        <taxon>Pseudomonadota</taxon>
        <taxon>Alphaproteobacteria</taxon>
        <taxon>Hyphomicrobiales</taxon>
        <taxon>Rhizobiaceae</taxon>
        <taxon>Rhizobium/Agrobacterium group</taxon>
        <taxon>Agrobacterium</taxon>
    </lineage>
</organism>
<dbReference type="InterPro" id="IPR021136">
    <property type="entry name" value="Flagellar_hook_control-like_C"/>
</dbReference>
<dbReference type="EMBL" id="JAAMCP010000001">
    <property type="protein sequence ID" value="NTF35514.1"/>
    <property type="molecule type" value="Genomic_DNA"/>
</dbReference>
<dbReference type="Gene3D" id="3.30.750.140">
    <property type="match status" value="1"/>
</dbReference>
<dbReference type="EMBL" id="CP049206">
    <property type="protein sequence ID" value="QTG00697.1"/>
    <property type="molecule type" value="Genomic_DNA"/>
</dbReference>
<feature type="compositionally biased region" description="Low complexity" evidence="1">
    <location>
        <begin position="166"/>
        <end position="181"/>
    </location>
</feature>
<feature type="compositionally biased region" description="Polar residues" evidence="1">
    <location>
        <begin position="214"/>
        <end position="231"/>
    </location>
</feature>
<proteinExistence type="predicted"/>
<dbReference type="InterPro" id="IPR038610">
    <property type="entry name" value="FliK-like_C_sf"/>
</dbReference>
<feature type="region of interest" description="Disordered" evidence="1">
    <location>
        <begin position="166"/>
        <end position="198"/>
    </location>
</feature>
<evidence type="ECO:0000313" key="4">
    <source>
        <dbReference type="EMBL" id="QTG00697.1"/>
    </source>
</evidence>
<accession>A0AAE7R857</accession>
<dbReference type="Proteomes" id="UP000663912">
    <property type="component" value="Chromosome 1"/>
</dbReference>
<dbReference type="KEGG" id="arui:G6M88_09960"/>
<feature type="region of interest" description="Disordered" evidence="1">
    <location>
        <begin position="214"/>
        <end position="240"/>
    </location>
</feature>
<feature type="compositionally biased region" description="Polar residues" evidence="1">
    <location>
        <begin position="421"/>
        <end position="438"/>
    </location>
</feature>
<name>A0AAE7R857_9HYPH</name>
<dbReference type="Pfam" id="PF02120">
    <property type="entry name" value="Flg_hook"/>
    <property type="match status" value="1"/>
</dbReference>
<dbReference type="RefSeq" id="WP_065699798.1">
    <property type="nucleotide sequence ID" value="NZ_CP049206.1"/>
</dbReference>
<keyword evidence="6" id="KW-1185">Reference proteome</keyword>
<dbReference type="AlphaFoldDB" id="A0AAE7R857"/>
<feature type="compositionally biased region" description="Polar residues" evidence="1">
    <location>
        <begin position="1"/>
        <end position="20"/>
    </location>
</feature>
<reference evidence="4" key="2">
    <citation type="submission" date="2020-02" db="EMBL/GenBank/DDBJ databases">
        <title>Unexpected conservation and global transmission of agrobacterial virulence plasmids.</title>
        <authorList>
            <person name="Weisberg A.J."/>
            <person name="Davis E.W. II"/>
            <person name="Tabima J.R."/>
            <person name="Belcher M.S."/>
            <person name="Miller M."/>
            <person name="Kuo C.-H."/>
            <person name="Loper J.E."/>
            <person name="Grunwald N.J."/>
            <person name="Putnam M.L."/>
            <person name="Chang J.H."/>
        </authorList>
    </citation>
    <scope>NUCLEOTIDE SEQUENCE</scope>
    <source>
        <strain evidence="4">W2/73</strain>
    </source>
</reference>
<dbReference type="Proteomes" id="UP000822331">
    <property type="component" value="Unassembled WGS sequence"/>
</dbReference>
<feature type="compositionally biased region" description="Low complexity" evidence="1">
    <location>
        <begin position="44"/>
        <end position="63"/>
    </location>
</feature>
<evidence type="ECO:0000313" key="3">
    <source>
        <dbReference type="EMBL" id="NTF35514.1"/>
    </source>
</evidence>
<feature type="compositionally biased region" description="Basic and acidic residues" evidence="1">
    <location>
        <begin position="21"/>
        <end position="31"/>
    </location>
</feature>
<feature type="region of interest" description="Disordered" evidence="1">
    <location>
        <begin position="1"/>
        <end position="88"/>
    </location>
</feature>
<keyword evidence="4" id="KW-0969">Cilium</keyword>
<evidence type="ECO:0000313" key="5">
    <source>
        <dbReference type="Proteomes" id="UP000663912"/>
    </source>
</evidence>
<feature type="domain" description="Flagellar hook-length control protein-like C-terminal" evidence="2">
    <location>
        <begin position="343"/>
        <end position="416"/>
    </location>
</feature>
<sequence>MNVVSTIVSANSDATAQASRQGRDTASKDKGSGFSETLGSFDKAPPARQNAGGNANAAKDNAQPQVAEDDAAPAQTLPPAPANQAQPVVSKPVTTPALFPVATSTVTVASQDPALPIVTPDMTMEAPVVAAVPATTVPVTEVGNDTALAPVMSDLAKLVTALTKAASASVTSKTDGDTTEGTTDEVVTDGDAVPASPANGNMDLLALLASTAMPPQSDQAPLQNAGSTQDAKPTLGNVSGALATDPLIENGATTTSVVRLQKQDAPGIDFHFETKEDGSTKVDVAKAAGDAIDVVQVVESRRFVGLAPTTNAAAITSAMSSDPDWATSMAGQTTNGPMIASTGQVVHVLKIQMAPVDLGHVTAALKLVGDELSVQLTAHTLKGYSELQKDSSSILDALKSQGFNVEQVTVSMASGADRQDTGTNNRQPDTGQQSAQHNQRGHEEKPQQQQSYRQASGNAREEAIVNDSTSTAETSVRPTSARPDLVYL</sequence>
<evidence type="ECO:0000259" key="2">
    <source>
        <dbReference type="Pfam" id="PF02120"/>
    </source>
</evidence>
<keyword evidence="4" id="KW-0282">Flagellum</keyword>
<reference evidence="3 6" key="1">
    <citation type="journal article" date="2020" name="Science">
        <title>Unexpected conservation and global transmission of agrobacterial virulence plasmids.</title>
        <authorList>
            <person name="Weisberg A.J."/>
            <person name="Davis E.W. 2nd"/>
            <person name="Tabima J."/>
            <person name="Belcher M.S."/>
            <person name="Miller M."/>
            <person name="Kuo C.H."/>
            <person name="Loper J.E."/>
            <person name="Grunwald N.J."/>
            <person name="Putnam M.L."/>
            <person name="Chang J.H."/>
        </authorList>
    </citation>
    <scope>NUCLEOTIDE SEQUENCE [LARGE SCALE GENOMIC DNA]</scope>
    <source>
        <strain evidence="3 6">A19/93</strain>
    </source>
</reference>
<protein>
    <submittedName>
        <fullName evidence="4">Flagellar hook-length control protein FliK</fullName>
    </submittedName>
</protein>